<dbReference type="Gene3D" id="3.80.10.10">
    <property type="entry name" value="Ribonuclease Inhibitor"/>
    <property type="match status" value="1"/>
</dbReference>
<protein>
    <recommendedName>
        <fullName evidence="3">F-box domain-containing protein</fullName>
    </recommendedName>
</protein>
<accession>A0AAD7JC14</accession>
<dbReference type="SUPFAM" id="SSF52047">
    <property type="entry name" value="RNI-like"/>
    <property type="match status" value="1"/>
</dbReference>
<keyword evidence="2" id="KW-1185">Reference proteome</keyword>
<gene>
    <name evidence="1" type="ORF">B0H16DRAFT_1530278</name>
</gene>
<dbReference type="Proteomes" id="UP001215598">
    <property type="component" value="Unassembled WGS sequence"/>
</dbReference>
<comment type="caution">
    <text evidence="1">The sequence shown here is derived from an EMBL/GenBank/DDBJ whole genome shotgun (WGS) entry which is preliminary data.</text>
</comment>
<name>A0AAD7JC14_9AGAR</name>
<dbReference type="EMBL" id="JARKIB010000034">
    <property type="protein sequence ID" value="KAJ7761679.1"/>
    <property type="molecule type" value="Genomic_DNA"/>
</dbReference>
<reference evidence="1" key="1">
    <citation type="submission" date="2023-03" db="EMBL/GenBank/DDBJ databases">
        <title>Massive genome expansion in bonnet fungi (Mycena s.s.) driven by repeated elements and novel gene families across ecological guilds.</title>
        <authorList>
            <consortium name="Lawrence Berkeley National Laboratory"/>
            <person name="Harder C.B."/>
            <person name="Miyauchi S."/>
            <person name="Viragh M."/>
            <person name="Kuo A."/>
            <person name="Thoen E."/>
            <person name="Andreopoulos B."/>
            <person name="Lu D."/>
            <person name="Skrede I."/>
            <person name="Drula E."/>
            <person name="Henrissat B."/>
            <person name="Morin E."/>
            <person name="Kohler A."/>
            <person name="Barry K."/>
            <person name="LaButti K."/>
            <person name="Morin E."/>
            <person name="Salamov A."/>
            <person name="Lipzen A."/>
            <person name="Mereny Z."/>
            <person name="Hegedus B."/>
            <person name="Baldrian P."/>
            <person name="Stursova M."/>
            <person name="Weitz H."/>
            <person name="Taylor A."/>
            <person name="Grigoriev I.V."/>
            <person name="Nagy L.G."/>
            <person name="Martin F."/>
            <person name="Kauserud H."/>
        </authorList>
    </citation>
    <scope>NUCLEOTIDE SEQUENCE</scope>
    <source>
        <strain evidence="1">CBHHK182m</strain>
    </source>
</reference>
<organism evidence="1 2">
    <name type="scientific">Mycena metata</name>
    <dbReference type="NCBI Taxonomy" id="1033252"/>
    <lineage>
        <taxon>Eukaryota</taxon>
        <taxon>Fungi</taxon>
        <taxon>Dikarya</taxon>
        <taxon>Basidiomycota</taxon>
        <taxon>Agaricomycotina</taxon>
        <taxon>Agaricomycetes</taxon>
        <taxon>Agaricomycetidae</taxon>
        <taxon>Agaricales</taxon>
        <taxon>Marasmiineae</taxon>
        <taxon>Mycenaceae</taxon>
        <taxon>Mycena</taxon>
    </lineage>
</organism>
<proteinExistence type="predicted"/>
<sequence>MSTEIQTSTGSAVTQEFLGNLDLVDQVLQYFPSLPSQYDDDDHWICSRTLLGVALTCRDLSEPALDLLWRHLETILPLLKLLPGFTKMVVDEETESSTLCGPLPAEEFIIFDHYAEKVLSLAMGRHYREPWYGISPAVLMQIALVHPGPLFPRPHTMHISSSISHDSSILCLVSPTLRTLVLDPLEPLQVVTIVVPLLSMVVHSNPSALEDLSLRELFPPEILDIIPHFTNLRRLWIDFAFRGDFRTIFKAVNTWSGLKGLRTLKLTGIPKNRHRVVDFVPPPSLSLPGLETLTLSAEFDFVHGFITSLDGPHLEALHLKFYRAPTVFTDVQKVRRWYSLLDHIGRKWDLGLAVLTLDDDEGQYTVLCLFSEVFSRLCRLDLRHFELCTSFMAMTAQDVLELGAAWPKLQHLALDLLGHSPQIQSVNCLVDLANCCPFLQFLEIWCTTVVDVVQKSAIRISHPLKTLVLNYNSDRDFKFEMQVIAEILDTTFPQLESLEGYPFGAISPLEALWRARARERRGLASSALCA</sequence>
<dbReference type="InterPro" id="IPR032675">
    <property type="entry name" value="LRR_dom_sf"/>
</dbReference>
<evidence type="ECO:0000313" key="1">
    <source>
        <dbReference type="EMBL" id="KAJ7761679.1"/>
    </source>
</evidence>
<dbReference type="AlphaFoldDB" id="A0AAD7JC14"/>
<evidence type="ECO:0000313" key="2">
    <source>
        <dbReference type="Proteomes" id="UP001215598"/>
    </source>
</evidence>
<evidence type="ECO:0008006" key="3">
    <source>
        <dbReference type="Google" id="ProtNLM"/>
    </source>
</evidence>